<feature type="chain" id="PRO_5045354458" evidence="1">
    <location>
        <begin position="27"/>
        <end position="429"/>
    </location>
</feature>
<dbReference type="EMBL" id="BAAAVI010000050">
    <property type="protein sequence ID" value="GAA2892904.1"/>
    <property type="molecule type" value="Genomic_DNA"/>
</dbReference>
<dbReference type="PANTHER" id="PTHR43649:SF12">
    <property type="entry name" value="DIACETYLCHITOBIOSE BINDING PROTEIN DASA"/>
    <property type="match status" value="1"/>
</dbReference>
<comment type="caution">
    <text evidence="2">The sequence shown here is derived from an EMBL/GenBank/DDBJ whole genome shotgun (WGS) entry which is preliminary data.</text>
</comment>
<dbReference type="RefSeq" id="WP_344978108.1">
    <property type="nucleotide sequence ID" value="NZ_BAAAVI010000050.1"/>
</dbReference>
<gene>
    <name evidence="2" type="ORF">GCM10010517_57420</name>
</gene>
<evidence type="ECO:0000256" key="1">
    <source>
        <dbReference type="SAM" id="SignalP"/>
    </source>
</evidence>
<dbReference type="InterPro" id="IPR050490">
    <property type="entry name" value="Bact_solute-bd_prot1"/>
</dbReference>
<dbReference type="Pfam" id="PF01547">
    <property type="entry name" value="SBP_bac_1"/>
    <property type="match status" value="1"/>
</dbReference>
<organism evidence="2 3">
    <name type="scientific">Streptosporangium fragile</name>
    <dbReference type="NCBI Taxonomy" id="46186"/>
    <lineage>
        <taxon>Bacteria</taxon>
        <taxon>Bacillati</taxon>
        <taxon>Actinomycetota</taxon>
        <taxon>Actinomycetes</taxon>
        <taxon>Streptosporangiales</taxon>
        <taxon>Streptosporangiaceae</taxon>
        <taxon>Streptosporangium</taxon>
    </lineage>
</organism>
<protein>
    <submittedName>
        <fullName evidence="2">Extracellular solute-binding protein</fullName>
    </submittedName>
</protein>
<evidence type="ECO:0000313" key="3">
    <source>
        <dbReference type="Proteomes" id="UP001500831"/>
    </source>
</evidence>
<feature type="signal peptide" evidence="1">
    <location>
        <begin position="1"/>
        <end position="26"/>
    </location>
</feature>
<sequence>MKSIKTFTSMCCLTVTAVALSACSTAGPGATGADTAGAASQVLTLAAAGQGPAKAAVEAFEKANPGVTVQTTFTEDDASYQQQIRTQLSSGTAPDVFRMWPGGGNTMAVRDLGADGMLLDLSGESWAGGLSPDLRAVTSDPNGKIVAVPVTIGAIGAVWNDQALRKSGLSTPTTWPQVLAFCKAAKEKNVIAFALGLKSSWVTQLVPYALTASLVYGPNPGFAQQQKDGTASFATSPWKQALEQYLQMRDAGCFNDSPNGVGYDEQMQMLAQGKALGVVHVLSAVASALTYAPQGTTFSMTPFPATDNADATYLPVSVGIVYGVNAKAKNPALAKKFMQFLASPEGQALYATASGSSPALNSPSFQADALQQPVLEAVKSGRSTLYPDQAWPNPKVQQEHLTSIQELFNGTIDVPTVLARMDKAFASTK</sequence>
<dbReference type="SUPFAM" id="SSF53850">
    <property type="entry name" value="Periplasmic binding protein-like II"/>
    <property type="match status" value="1"/>
</dbReference>
<dbReference type="PANTHER" id="PTHR43649">
    <property type="entry name" value="ARABINOSE-BINDING PROTEIN-RELATED"/>
    <property type="match status" value="1"/>
</dbReference>
<keyword evidence="3" id="KW-1185">Reference proteome</keyword>
<proteinExistence type="predicted"/>
<reference evidence="2 3" key="1">
    <citation type="journal article" date="2019" name="Int. J. Syst. Evol. Microbiol.">
        <title>The Global Catalogue of Microorganisms (GCM) 10K type strain sequencing project: providing services to taxonomists for standard genome sequencing and annotation.</title>
        <authorList>
            <consortium name="The Broad Institute Genomics Platform"/>
            <consortium name="The Broad Institute Genome Sequencing Center for Infectious Disease"/>
            <person name="Wu L."/>
            <person name="Ma J."/>
        </authorList>
    </citation>
    <scope>NUCLEOTIDE SEQUENCE [LARGE SCALE GENOMIC DNA]</scope>
    <source>
        <strain evidence="2 3">JCM 6242</strain>
    </source>
</reference>
<dbReference type="PROSITE" id="PS51257">
    <property type="entry name" value="PROKAR_LIPOPROTEIN"/>
    <property type="match status" value="1"/>
</dbReference>
<evidence type="ECO:0000313" key="2">
    <source>
        <dbReference type="EMBL" id="GAA2892904.1"/>
    </source>
</evidence>
<keyword evidence="1" id="KW-0732">Signal</keyword>
<name>A0ABN3W6T5_9ACTN</name>
<dbReference type="Gene3D" id="3.40.190.10">
    <property type="entry name" value="Periplasmic binding protein-like II"/>
    <property type="match status" value="2"/>
</dbReference>
<accession>A0ABN3W6T5</accession>
<dbReference type="Proteomes" id="UP001500831">
    <property type="component" value="Unassembled WGS sequence"/>
</dbReference>
<dbReference type="InterPro" id="IPR006059">
    <property type="entry name" value="SBP"/>
</dbReference>